<dbReference type="Gene3D" id="3.40.50.300">
    <property type="entry name" value="P-loop containing nucleotide triphosphate hydrolases"/>
    <property type="match status" value="1"/>
</dbReference>
<dbReference type="CDD" id="cd02164">
    <property type="entry name" value="PPAT_CoAS"/>
    <property type="match status" value="1"/>
</dbReference>
<dbReference type="Pfam" id="PF01467">
    <property type="entry name" value="CTP_transf_like"/>
    <property type="match status" value="1"/>
</dbReference>
<dbReference type="CDD" id="cd02022">
    <property type="entry name" value="DPCK"/>
    <property type="match status" value="1"/>
</dbReference>
<dbReference type="SUPFAM" id="SSF52540">
    <property type="entry name" value="P-loop containing nucleoside triphosphate hydrolases"/>
    <property type="match status" value="1"/>
</dbReference>
<keyword evidence="5" id="KW-1185">Reference proteome</keyword>
<dbReference type="InterPro" id="IPR001977">
    <property type="entry name" value="Depp_CoAkinase"/>
</dbReference>
<dbReference type="NCBIfam" id="NF001985">
    <property type="entry name" value="PRK00777.1"/>
    <property type="match status" value="1"/>
</dbReference>
<dbReference type="EMBL" id="PZQS01000005">
    <property type="protein sequence ID" value="PVD29448.1"/>
    <property type="molecule type" value="Genomic_DNA"/>
</dbReference>
<dbReference type="GO" id="GO:0005524">
    <property type="term" value="F:ATP binding"/>
    <property type="evidence" value="ECO:0007669"/>
    <property type="project" value="UniProtKB-KW"/>
</dbReference>
<evidence type="ECO:0000259" key="3">
    <source>
        <dbReference type="Pfam" id="PF01467"/>
    </source>
</evidence>
<dbReference type="Proteomes" id="UP000245119">
    <property type="component" value="Linkage Group LG5"/>
</dbReference>
<dbReference type="NCBIfam" id="TIGR00125">
    <property type="entry name" value="cyt_tran_rel"/>
    <property type="match status" value="1"/>
</dbReference>
<dbReference type="InterPro" id="IPR004821">
    <property type="entry name" value="Cyt_trans-like"/>
</dbReference>
<keyword evidence="1" id="KW-0547">Nucleotide-binding</keyword>
<dbReference type="GO" id="GO:0004140">
    <property type="term" value="F:dephospho-CoA kinase activity"/>
    <property type="evidence" value="ECO:0007669"/>
    <property type="project" value="InterPro"/>
</dbReference>
<evidence type="ECO:0000256" key="1">
    <source>
        <dbReference type="ARBA" id="ARBA00022741"/>
    </source>
</evidence>
<dbReference type="Pfam" id="PF01121">
    <property type="entry name" value="CoaE"/>
    <property type="match status" value="1"/>
</dbReference>
<evidence type="ECO:0000256" key="2">
    <source>
        <dbReference type="ARBA" id="ARBA00022840"/>
    </source>
</evidence>
<reference evidence="4 5" key="1">
    <citation type="submission" date="2018-04" db="EMBL/GenBank/DDBJ databases">
        <title>The genome of golden apple snail Pomacea canaliculata provides insight into stress tolerance and invasive adaptation.</title>
        <authorList>
            <person name="Liu C."/>
            <person name="Liu B."/>
            <person name="Ren Y."/>
            <person name="Zhang Y."/>
            <person name="Wang H."/>
            <person name="Li S."/>
            <person name="Jiang F."/>
            <person name="Yin L."/>
            <person name="Zhang G."/>
            <person name="Qian W."/>
            <person name="Fan W."/>
        </authorList>
    </citation>
    <scope>NUCLEOTIDE SEQUENCE [LARGE SCALE GENOMIC DNA]</scope>
    <source>
        <strain evidence="4">SZHN2017</strain>
        <tissue evidence="4">Muscle</tissue>
    </source>
</reference>
<accession>A0A2T7P7P7</accession>
<dbReference type="InterPro" id="IPR014729">
    <property type="entry name" value="Rossmann-like_a/b/a_fold"/>
</dbReference>
<dbReference type="Gene3D" id="3.40.50.620">
    <property type="entry name" value="HUPs"/>
    <property type="match status" value="1"/>
</dbReference>
<dbReference type="STRING" id="400727.A0A2T7P7P7"/>
<dbReference type="PANTHER" id="PTHR10695:SF46">
    <property type="entry name" value="BIFUNCTIONAL COENZYME A SYNTHASE-RELATED"/>
    <property type="match status" value="1"/>
</dbReference>
<dbReference type="NCBIfam" id="TIGR00152">
    <property type="entry name" value="dephospho-CoA kinase"/>
    <property type="match status" value="1"/>
</dbReference>
<dbReference type="SUPFAM" id="SSF52374">
    <property type="entry name" value="Nucleotidylyl transferase"/>
    <property type="match status" value="1"/>
</dbReference>
<feature type="domain" description="Cytidyltransferase-like" evidence="3">
    <location>
        <begin position="182"/>
        <end position="325"/>
    </location>
</feature>
<name>A0A2T7P7P7_POMCA</name>
<gene>
    <name evidence="4" type="ORF">C0Q70_08699</name>
</gene>
<evidence type="ECO:0000313" key="5">
    <source>
        <dbReference type="Proteomes" id="UP000245119"/>
    </source>
</evidence>
<dbReference type="FunFam" id="3.40.50.620:FF:000089">
    <property type="entry name" value="Bifunctional coenzyme A synthase"/>
    <property type="match status" value="1"/>
</dbReference>
<dbReference type="InterPro" id="IPR027417">
    <property type="entry name" value="P-loop_NTPase"/>
</dbReference>
<organism evidence="4 5">
    <name type="scientific">Pomacea canaliculata</name>
    <name type="common">Golden apple snail</name>
    <dbReference type="NCBI Taxonomy" id="400727"/>
    <lineage>
        <taxon>Eukaryota</taxon>
        <taxon>Metazoa</taxon>
        <taxon>Spiralia</taxon>
        <taxon>Lophotrochozoa</taxon>
        <taxon>Mollusca</taxon>
        <taxon>Gastropoda</taxon>
        <taxon>Caenogastropoda</taxon>
        <taxon>Architaenioglossa</taxon>
        <taxon>Ampullarioidea</taxon>
        <taxon>Ampullariidae</taxon>
        <taxon>Pomacea</taxon>
    </lineage>
</organism>
<protein>
    <recommendedName>
        <fullName evidence="3">Cytidyltransferase-like domain-containing protein</fullName>
    </recommendedName>
</protein>
<keyword evidence="2" id="KW-0067">ATP-binding</keyword>
<proteinExistence type="predicted"/>
<dbReference type="OrthoDB" id="330671at2759"/>
<dbReference type="PANTHER" id="PTHR10695">
    <property type="entry name" value="DEPHOSPHO-COA KINASE-RELATED"/>
    <property type="match status" value="1"/>
</dbReference>
<dbReference type="GO" id="GO:0015937">
    <property type="term" value="P:coenzyme A biosynthetic process"/>
    <property type="evidence" value="ECO:0007669"/>
    <property type="project" value="InterPro"/>
</dbReference>
<sequence length="486" mass="54167">MFPNGLVVLTQPMSTLRIQIPHLLKSLAAIVSDTVYIHLQPSLRNIEGLPVSSAFYSSLPCTTEMKSFISDVYFHSSSLCQTLDVRILLSHFSNNSCINSWQTSQSLSKSLNVLISDAEWLQEYWTSNRDSVLNLLEQAFHLGKAETSSLQFRPILGSEQEHRKCLPDDETQTVLKTYKNVVLGGTFDRLHNGHKVLLSTSSLLCEQKLTVGVTNKDMIKSKILKELIEPVESRMSSVSHFVHDIKPSLNIKTVAIEDIYGPTTVYPDFECLVVSQETIKGGDMINAERVKKGMKPLEIVIVDLVQDTCHAPEEEDKVSSSSQRRRLLGELLKPVTSQPHLPSRPYRLGLTGGIASGKSNACKELAKLGAAVINCDHLGHKAYEPGMEAFRTIVKTFGQELVTEKGDIDRKKLGAIVFSDKSKMDMLNKIVWPEIQKLVEKEIEQLASDGYNIVVVEAAVLLEAGWDKQVHEVWTTFVPKEEVGPL</sequence>
<dbReference type="PROSITE" id="PS51219">
    <property type="entry name" value="DPCK"/>
    <property type="match status" value="1"/>
</dbReference>
<evidence type="ECO:0000313" key="4">
    <source>
        <dbReference type="EMBL" id="PVD29448.1"/>
    </source>
</evidence>
<dbReference type="AlphaFoldDB" id="A0A2T7P7P7"/>
<comment type="caution">
    <text evidence="4">The sequence shown here is derived from an EMBL/GenBank/DDBJ whole genome shotgun (WGS) entry which is preliminary data.</text>
</comment>